<feature type="active site" evidence="7">
    <location>
        <position position="112"/>
    </location>
</feature>
<dbReference type="Proteomes" id="UP001143400">
    <property type="component" value="Unassembled WGS sequence"/>
</dbReference>
<sequence>MLQSPARRAVAWLAATLALVAPASANPLVVADVATGQVLEAQEATVPWYPASLTKLMTTYVVLQALQNGKLRRDAPLVYTARAQAEPPSKMGFQVGQTVTVDDALKMLMVQSANDIAFLLAEGASGSVEGFVAEMNATAKRIGMTNTNFVNPNGLPVRPGPDLQRTTARDMAVLATRLYRDFPQWAGLFSLDAIQIGDRILRNHNGLVGRYPGTDGMKTGYVCSSGFNVVATATRGSRHLVTVVLGAPTPIERSETAIDAFERGFAATTVRGALASLPDMTAAFPVDLREQMCGKSTAKVRAARKLDPNGHPWRPILMSKTQVNPVMVYATPAPNAPQVAAKPSGLDEDPPAFAPKASTTPALIPGAAVKPGSAKVKPLKAATPQKAKPAAKGAKKTAASTDKKGRVKIELTPKKAGQTLSPGPNAASNSPVAVPGGIYRNAVPAEGKSSF</sequence>
<keyword evidence="3 14" id="KW-0378">Hydrolase</keyword>
<feature type="compositionally biased region" description="Polar residues" evidence="10">
    <location>
        <begin position="418"/>
        <end position="431"/>
    </location>
</feature>
<reference evidence="13" key="1">
    <citation type="journal article" date="2014" name="Int. J. Syst. Evol. Microbiol.">
        <title>Complete genome sequence of Corynebacterium casei LMG S-19264T (=DSM 44701T), isolated from a smear-ripened cheese.</title>
        <authorList>
            <consortium name="US DOE Joint Genome Institute (JGI-PGF)"/>
            <person name="Walter F."/>
            <person name="Albersmeier A."/>
            <person name="Kalinowski J."/>
            <person name="Ruckert C."/>
        </authorList>
    </citation>
    <scope>NUCLEOTIDE SEQUENCE</scope>
    <source>
        <strain evidence="13">VKM B-1606</strain>
    </source>
</reference>
<feature type="domain" description="Peptidase S11 D-alanyl-D-alanine carboxypeptidase A N-terminal" evidence="12">
    <location>
        <begin position="24"/>
        <end position="249"/>
    </location>
</feature>
<dbReference type="Gene3D" id="3.40.710.10">
    <property type="entry name" value="DD-peptidase/beta-lactamase superfamily"/>
    <property type="match status" value="1"/>
</dbReference>
<protein>
    <submittedName>
        <fullName evidence="14">D-alanyl-D-alanine carboxypeptidase</fullName>
        <ecNumber evidence="14">3.4.16.4</ecNumber>
    </submittedName>
    <submittedName>
        <fullName evidence="13">Penicillin-binding protein</fullName>
    </submittedName>
</protein>
<feature type="binding site" evidence="8">
    <location>
        <position position="218"/>
    </location>
    <ligand>
        <name>substrate</name>
    </ligand>
</feature>
<reference evidence="14 15" key="2">
    <citation type="submission" date="2021-01" db="EMBL/GenBank/DDBJ databases">
        <title>Genomic Encyclopedia of Type Strains, Phase IV (KMG-IV): sequencing the most valuable type-strain genomes for metagenomic binning, comparative biology and taxonomic classification.</title>
        <authorList>
            <person name="Goeker M."/>
        </authorList>
    </citation>
    <scope>NUCLEOTIDE SEQUENCE [LARGE SCALE GENOMIC DNA]</scope>
    <source>
        <strain evidence="14 15">DSM 6130</strain>
    </source>
</reference>
<dbReference type="PRINTS" id="PR00725">
    <property type="entry name" value="DADACBPTASE1"/>
</dbReference>
<dbReference type="GO" id="GO:0008360">
    <property type="term" value="P:regulation of cell shape"/>
    <property type="evidence" value="ECO:0007669"/>
    <property type="project" value="UniProtKB-KW"/>
</dbReference>
<evidence type="ECO:0000256" key="2">
    <source>
        <dbReference type="ARBA" id="ARBA00022729"/>
    </source>
</evidence>
<evidence type="ECO:0000313" key="13">
    <source>
        <dbReference type="EMBL" id="GLK54223.1"/>
    </source>
</evidence>
<evidence type="ECO:0000256" key="6">
    <source>
        <dbReference type="ARBA" id="ARBA00023316"/>
    </source>
</evidence>
<gene>
    <name evidence="13" type="ORF">GCM10008170_02420</name>
    <name evidence="14" type="ORF">JOD31_001391</name>
</gene>
<feature type="active site" description="Acyl-ester intermediate" evidence="7">
    <location>
        <position position="52"/>
    </location>
</feature>
<name>A0A9W6MQF9_9HYPH</name>
<dbReference type="EMBL" id="JAFBCY010000002">
    <property type="protein sequence ID" value="MBM7851166.1"/>
    <property type="molecule type" value="Genomic_DNA"/>
</dbReference>
<dbReference type="PANTHER" id="PTHR21581:SF6">
    <property type="entry name" value="TRAFFICKING PROTEIN PARTICLE COMPLEX SUBUNIT 12"/>
    <property type="match status" value="1"/>
</dbReference>
<keyword evidence="2 11" id="KW-0732">Signal</keyword>
<comment type="similarity">
    <text evidence="1 9">Belongs to the peptidase S11 family.</text>
</comment>
<dbReference type="InterPro" id="IPR001967">
    <property type="entry name" value="Peptidase_S11_N"/>
</dbReference>
<keyword evidence="5" id="KW-0573">Peptidoglycan synthesis</keyword>
<dbReference type="EC" id="3.4.16.4" evidence="14"/>
<keyword evidence="6" id="KW-0961">Cell wall biogenesis/degradation</keyword>
<keyword evidence="14" id="KW-0645">Protease</keyword>
<keyword evidence="4" id="KW-0133">Cell shape</keyword>
<evidence type="ECO:0000256" key="1">
    <source>
        <dbReference type="ARBA" id="ARBA00007164"/>
    </source>
</evidence>
<evidence type="ECO:0000256" key="11">
    <source>
        <dbReference type="SAM" id="SignalP"/>
    </source>
</evidence>
<feature type="region of interest" description="Disordered" evidence="10">
    <location>
        <begin position="375"/>
        <end position="451"/>
    </location>
</feature>
<accession>A0A9W6MQF9</accession>
<reference evidence="13" key="3">
    <citation type="submission" date="2023-01" db="EMBL/GenBank/DDBJ databases">
        <authorList>
            <person name="Sun Q."/>
            <person name="Evtushenko L."/>
        </authorList>
    </citation>
    <scope>NUCLEOTIDE SEQUENCE</scope>
    <source>
        <strain evidence="13">VKM B-1606</strain>
    </source>
</reference>
<feature type="signal peptide" evidence="11">
    <location>
        <begin position="1"/>
        <end position="25"/>
    </location>
</feature>
<comment type="caution">
    <text evidence="13">The sequence shown here is derived from an EMBL/GenBank/DDBJ whole genome shotgun (WGS) entry which is preliminary data.</text>
</comment>
<evidence type="ECO:0000256" key="8">
    <source>
        <dbReference type="PIRSR" id="PIRSR618044-2"/>
    </source>
</evidence>
<feature type="compositionally biased region" description="Basic and acidic residues" evidence="10">
    <location>
        <begin position="401"/>
        <end position="413"/>
    </location>
</feature>
<feature type="active site" description="Proton acceptor" evidence="7">
    <location>
        <position position="55"/>
    </location>
</feature>
<dbReference type="GO" id="GO:0009252">
    <property type="term" value="P:peptidoglycan biosynthetic process"/>
    <property type="evidence" value="ECO:0007669"/>
    <property type="project" value="UniProtKB-KW"/>
</dbReference>
<dbReference type="EMBL" id="BSFF01000001">
    <property type="protein sequence ID" value="GLK54223.1"/>
    <property type="molecule type" value="Genomic_DNA"/>
</dbReference>
<evidence type="ECO:0000313" key="14">
    <source>
        <dbReference type="EMBL" id="MBM7851166.1"/>
    </source>
</evidence>
<evidence type="ECO:0000313" key="15">
    <source>
        <dbReference type="Proteomes" id="UP000758856"/>
    </source>
</evidence>
<dbReference type="GO" id="GO:0006508">
    <property type="term" value="P:proteolysis"/>
    <property type="evidence" value="ECO:0007669"/>
    <property type="project" value="InterPro"/>
</dbReference>
<dbReference type="SUPFAM" id="SSF56601">
    <property type="entry name" value="beta-lactamase/transpeptidase-like"/>
    <property type="match status" value="1"/>
</dbReference>
<proteinExistence type="inferred from homology"/>
<dbReference type="Pfam" id="PF00768">
    <property type="entry name" value="Peptidase_S11"/>
    <property type="match status" value="1"/>
</dbReference>
<organism evidence="13 16">
    <name type="scientific">Methylopila capsulata</name>
    <dbReference type="NCBI Taxonomy" id="61654"/>
    <lineage>
        <taxon>Bacteria</taxon>
        <taxon>Pseudomonadati</taxon>
        <taxon>Pseudomonadota</taxon>
        <taxon>Alphaproteobacteria</taxon>
        <taxon>Hyphomicrobiales</taxon>
        <taxon>Methylopilaceae</taxon>
        <taxon>Methylopila</taxon>
    </lineage>
</organism>
<keyword evidence="15" id="KW-1185">Reference proteome</keyword>
<evidence type="ECO:0000256" key="10">
    <source>
        <dbReference type="SAM" id="MobiDB-lite"/>
    </source>
</evidence>
<evidence type="ECO:0000259" key="12">
    <source>
        <dbReference type="Pfam" id="PF00768"/>
    </source>
</evidence>
<feature type="chain" id="PRO_5040895254" evidence="11">
    <location>
        <begin position="26"/>
        <end position="451"/>
    </location>
</feature>
<dbReference type="GO" id="GO:0009002">
    <property type="term" value="F:serine-type D-Ala-D-Ala carboxypeptidase activity"/>
    <property type="evidence" value="ECO:0007669"/>
    <property type="project" value="UniProtKB-EC"/>
</dbReference>
<evidence type="ECO:0000256" key="4">
    <source>
        <dbReference type="ARBA" id="ARBA00022960"/>
    </source>
</evidence>
<feature type="compositionally biased region" description="Low complexity" evidence="10">
    <location>
        <begin position="379"/>
        <end position="400"/>
    </location>
</feature>
<evidence type="ECO:0000256" key="9">
    <source>
        <dbReference type="RuleBase" id="RU004016"/>
    </source>
</evidence>
<dbReference type="Proteomes" id="UP000758856">
    <property type="component" value="Unassembled WGS sequence"/>
</dbReference>
<dbReference type="AlphaFoldDB" id="A0A9W6MQF9"/>
<dbReference type="InterPro" id="IPR012338">
    <property type="entry name" value="Beta-lactam/transpept-like"/>
</dbReference>
<dbReference type="GO" id="GO:0071555">
    <property type="term" value="P:cell wall organization"/>
    <property type="evidence" value="ECO:0007669"/>
    <property type="project" value="UniProtKB-KW"/>
</dbReference>
<dbReference type="PANTHER" id="PTHR21581">
    <property type="entry name" value="D-ALANYL-D-ALANINE CARBOXYPEPTIDASE"/>
    <property type="match status" value="1"/>
</dbReference>
<evidence type="ECO:0000313" key="16">
    <source>
        <dbReference type="Proteomes" id="UP001143400"/>
    </source>
</evidence>
<evidence type="ECO:0000256" key="7">
    <source>
        <dbReference type="PIRSR" id="PIRSR618044-1"/>
    </source>
</evidence>
<evidence type="ECO:0000256" key="3">
    <source>
        <dbReference type="ARBA" id="ARBA00022801"/>
    </source>
</evidence>
<keyword evidence="14" id="KW-0121">Carboxypeptidase</keyword>
<evidence type="ECO:0000256" key="5">
    <source>
        <dbReference type="ARBA" id="ARBA00022984"/>
    </source>
</evidence>
<dbReference type="RefSeq" id="WP_204949575.1">
    <property type="nucleotide sequence ID" value="NZ_BSFF01000001.1"/>
</dbReference>
<dbReference type="InterPro" id="IPR018044">
    <property type="entry name" value="Peptidase_S11"/>
</dbReference>